<feature type="domain" description="VWFA" evidence="6">
    <location>
        <begin position="526"/>
        <end position="671"/>
    </location>
</feature>
<dbReference type="InterPro" id="IPR000523">
    <property type="entry name" value="Mg_chelatse_chII-like_cat_dom"/>
</dbReference>
<dbReference type="InterPro" id="IPR002035">
    <property type="entry name" value="VWF_A"/>
</dbReference>
<protein>
    <recommendedName>
        <fullName evidence="4">Mg-protoporphyrin IX chelatase</fullName>
    </recommendedName>
</protein>
<evidence type="ECO:0000256" key="3">
    <source>
        <dbReference type="ARBA" id="ARBA00022840"/>
    </source>
</evidence>
<dbReference type="PANTHER" id="PTHR35023:SF1">
    <property type="entry name" value="MG-PROTOPORPHYRIN IX CHELATASE"/>
    <property type="match status" value="1"/>
</dbReference>
<dbReference type="Pfam" id="PF01078">
    <property type="entry name" value="Mg_chelatase"/>
    <property type="match status" value="1"/>
</dbReference>
<evidence type="ECO:0000256" key="4">
    <source>
        <dbReference type="ARBA" id="ARBA00030759"/>
    </source>
</evidence>
<dbReference type="Gene3D" id="1.10.8.80">
    <property type="entry name" value="Magnesium chelatase subunit I, C-Terminal domain"/>
    <property type="match status" value="1"/>
</dbReference>
<sequence>MNAAKPVFPFTAIVGQEDLKLALLLNAVSGRVGGVLIQGEKGNAKSTAVRSLAALLPPIPVVPGCPYRCDPEAPFVFCPHCQGRPWEGEAAWRKPPLVELPLGTTEDRLLGHPDLEALLAKGERCFQPGLLAQAHRGILYVDEVNLLEDHLVDYLLDAAASGWNRVEREGFSLTHPARFILVGTMNPEEGELRPQLLDRFGLAVEVVTPQTVEERMAVMERRMAFEQDPDAFCRQWEERQAEVAMRVSLARERLHRVQMPRERMEQVARIALEARTEGMRADLVICEAAKALAAYGGRDVVTAEDVNQAARLALFHRARQPWQPDPGDGGSRQGTDGEASFAPETGERGEHGPAEGEEGEEQGQMGREAMESSRGSLERDSVRKPATTAGNLDSLSGNPDVPSGEPGTGTEMFPGERRMEQMFPLDSWFRAQSPHLDGEVKRPSAKKARRGYGPASRGMKTGVAHPLKGRRVGTRPLSDAGLARVRRIDWTKSLYKAALHQRARGGIHLRPEDLQQKVFRLRRRRLSFFLIDASGSMASYRRMAQVKGAVFSLVEAAYRRREMFALVAFRNRQAELLLPPSRSLQAARKALEALRTGGNTPLALGLRKSRELFLRWREKQPQWQPHLVLFTDGRVNLPQVSLQSKGEPSPVAEVLKEARCLAREGISATVIDTETGWLRLGCARLLAEALQAPVIRLDDLRLEGMKGPGMAEDDVFTGND</sequence>
<feature type="compositionally biased region" description="Basic and acidic residues" evidence="5">
    <location>
        <begin position="368"/>
        <end position="383"/>
    </location>
</feature>
<dbReference type="InterPro" id="IPR036465">
    <property type="entry name" value="vWFA_dom_sf"/>
</dbReference>
<dbReference type="InterPro" id="IPR027417">
    <property type="entry name" value="P-loop_NTPase"/>
</dbReference>
<feature type="region of interest" description="Disordered" evidence="5">
    <location>
        <begin position="317"/>
        <end position="413"/>
    </location>
</feature>
<evidence type="ECO:0000256" key="5">
    <source>
        <dbReference type="SAM" id="MobiDB-lite"/>
    </source>
</evidence>
<dbReference type="SMART" id="SM00327">
    <property type="entry name" value="VWA"/>
    <property type="match status" value="1"/>
</dbReference>
<dbReference type="SUPFAM" id="SSF52540">
    <property type="entry name" value="P-loop containing nucleoside triphosphate hydrolases"/>
    <property type="match status" value="1"/>
</dbReference>
<dbReference type="PROSITE" id="PS50234">
    <property type="entry name" value="VWFA"/>
    <property type="match status" value="1"/>
</dbReference>
<keyword evidence="2" id="KW-0547">Nucleotide-binding</keyword>
<evidence type="ECO:0000259" key="6">
    <source>
        <dbReference type="PROSITE" id="PS50234"/>
    </source>
</evidence>
<dbReference type="Pfam" id="PF17863">
    <property type="entry name" value="AAA_lid_2"/>
    <property type="match status" value="1"/>
</dbReference>
<dbReference type="Pfam" id="PF13519">
    <property type="entry name" value="VWA_2"/>
    <property type="match status" value="1"/>
</dbReference>
<feature type="region of interest" description="Disordered" evidence="5">
    <location>
        <begin position="436"/>
        <end position="463"/>
    </location>
</feature>
<comment type="similarity">
    <text evidence="1">Belongs to the Mg-chelatase subunits D/I family.</text>
</comment>
<evidence type="ECO:0000256" key="2">
    <source>
        <dbReference type="ARBA" id="ARBA00022741"/>
    </source>
</evidence>
<evidence type="ECO:0000256" key="1">
    <source>
        <dbReference type="ARBA" id="ARBA00005799"/>
    </source>
</evidence>
<dbReference type="Gene3D" id="3.40.50.300">
    <property type="entry name" value="P-loop containing nucleotide triphosphate hydrolases"/>
    <property type="match status" value="1"/>
</dbReference>
<accession>A0A1Y3PEJ9</accession>
<dbReference type="SUPFAM" id="SSF53300">
    <property type="entry name" value="vWA-like"/>
    <property type="match status" value="1"/>
</dbReference>
<dbReference type="InterPro" id="IPR003593">
    <property type="entry name" value="AAA+_ATPase"/>
</dbReference>
<proteinExistence type="inferred from homology"/>
<dbReference type="Gene3D" id="3.40.50.410">
    <property type="entry name" value="von Willebrand factor, type A domain"/>
    <property type="match status" value="1"/>
</dbReference>
<name>A0A1Y3PEJ9_9BACI</name>
<keyword evidence="3" id="KW-0067">ATP-binding</keyword>
<dbReference type="Proteomes" id="UP000196475">
    <property type="component" value="Unassembled WGS sequence"/>
</dbReference>
<dbReference type="AlphaFoldDB" id="A0A1Y3PEJ9"/>
<organism evidence="7 8">
    <name type="scientific">Bacillus thermozeamaize</name>
    <dbReference type="NCBI Taxonomy" id="230954"/>
    <lineage>
        <taxon>Bacteria</taxon>
        <taxon>Bacillati</taxon>
        <taxon>Bacillota</taxon>
        <taxon>Bacilli</taxon>
        <taxon>Bacillales</taxon>
        <taxon>Bacillaceae</taxon>
        <taxon>Bacillus</taxon>
    </lineage>
</organism>
<reference evidence="8" key="1">
    <citation type="submission" date="2016-06" db="EMBL/GenBank/DDBJ databases">
        <authorList>
            <person name="Nascimento L."/>
            <person name="Pereira R.V."/>
            <person name="Martins L.F."/>
            <person name="Quaggio R.B."/>
            <person name="Silva A.M."/>
            <person name="Setubal J.C."/>
        </authorList>
    </citation>
    <scope>NUCLEOTIDE SEQUENCE [LARGE SCALE GENOMIC DNA]</scope>
</reference>
<dbReference type="EMBL" id="LZRT01000097">
    <property type="protein sequence ID" value="OUM85771.1"/>
    <property type="molecule type" value="Genomic_DNA"/>
</dbReference>
<evidence type="ECO:0000313" key="7">
    <source>
        <dbReference type="EMBL" id="OUM85771.1"/>
    </source>
</evidence>
<dbReference type="GO" id="GO:0005524">
    <property type="term" value="F:ATP binding"/>
    <property type="evidence" value="ECO:0007669"/>
    <property type="project" value="UniProtKB-KW"/>
</dbReference>
<evidence type="ECO:0000313" key="8">
    <source>
        <dbReference type="Proteomes" id="UP000196475"/>
    </source>
</evidence>
<dbReference type="InterPro" id="IPR041628">
    <property type="entry name" value="ChlI/MoxR_AAA_lid"/>
</dbReference>
<dbReference type="PANTHER" id="PTHR35023">
    <property type="entry name" value="CHELATASE-RELATED"/>
    <property type="match status" value="1"/>
</dbReference>
<gene>
    <name evidence="7" type="ORF">BAA01_06480</name>
</gene>
<dbReference type="SMART" id="SM00382">
    <property type="entry name" value="AAA"/>
    <property type="match status" value="1"/>
</dbReference>
<comment type="caution">
    <text evidence="7">The sequence shown here is derived from an EMBL/GenBank/DDBJ whole genome shotgun (WGS) entry which is preliminary data.</text>
</comment>
<feature type="compositionally biased region" description="Polar residues" evidence="5">
    <location>
        <begin position="388"/>
        <end position="397"/>
    </location>
</feature>
<dbReference type="InterPro" id="IPR052989">
    <property type="entry name" value="Mg-chelatase_DI-like"/>
</dbReference>
<feature type="compositionally biased region" description="Basic and acidic residues" evidence="5">
    <location>
        <begin position="345"/>
        <end position="354"/>
    </location>
</feature>